<dbReference type="SUPFAM" id="SSF54534">
    <property type="entry name" value="FKBP-like"/>
    <property type="match status" value="1"/>
</dbReference>
<protein>
    <recommendedName>
        <fullName evidence="2 5">peptidylprolyl isomerase</fullName>
        <ecNumber evidence="2 5">5.2.1.8</ecNumber>
    </recommendedName>
</protein>
<dbReference type="PROSITE" id="PS50059">
    <property type="entry name" value="FKBP_PPIASE"/>
    <property type="match status" value="1"/>
</dbReference>
<evidence type="ECO:0000256" key="4">
    <source>
        <dbReference type="ARBA" id="ARBA00023235"/>
    </source>
</evidence>
<feature type="signal peptide" evidence="6">
    <location>
        <begin position="1"/>
        <end position="21"/>
    </location>
</feature>
<keyword evidence="9" id="KW-1185">Reference proteome</keyword>
<dbReference type="InterPro" id="IPR046357">
    <property type="entry name" value="PPIase_dom_sf"/>
</dbReference>
<accession>A0A9W7EN83</accession>
<evidence type="ECO:0000256" key="2">
    <source>
        <dbReference type="ARBA" id="ARBA00013194"/>
    </source>
</evidence>
<dbReference type="InterPro" id="IPR050689">
    <property type="entry name" value="FKBP-type_PPIase"/>
</dbReference>
<dbReference type="PANTHER" id="PTHR10516:SF443">
    <property type="entry name" value="FK506-BINDING PROTEIN 59-RELATED"/>
    <property type="match status" value="1"/>
</dbReference>
<dbReference type="EMBL" id="BRXY01000281">
    <property type="protein sequence ID" value="GMH83413.1"/>
    <property type="molecule type" value="Genomic_DNA"/>
</dbReference>
<keyword evidence="4 5" id="KW-0413">Isomerase</keyword>
<reference evidence="9" key="1">
    <citation type="journal article" date="2023" name="Commun. Biol.">
        <title>Genome analysis of Parmales, the sister group of diatoms, reveals the evolutionary specialization of diatoms from phago-mixotrophs to photoautotrophs.</title>
        <authorList>
            <person name="Ban H."/>
            <person name="Sato S."/>
            <person name="Yoshikawa S."/>
            <person name="Yamada K."/>
            <person name="Nakamura Y."/>
            <person name="Ichinomiya M."/>
            <person name="Sato N."/>
            <person name="Blanc-Mathieu R."/>
            <person name="Endo H."/>
            <person name="Kuwata A."/>
            <person name="Ogata H."/>
        </authorList>
    </citation>
    <scope>NUCLEOTIDE SEQUENCE [LARGE SCALE GENOMIC DNA]</scope>
    <source>
        <strain evidence="9">NIES 3701</strain>
    </source>
</reference>
<keyword evidence="6" id="KW-0732">Signal</keyword>
<evidence type="ECO:0000256" key="1">
    <source>
        <dbReference type="ARBA" id="ARBA00000971"/>
    </source>
</evidence>
<organism evidence="8 9">
    <name type="scientific">Triparma strigata</name>
    <dbReference type="NCBI Taxonomy" id="1606541"/>
    <lineage>
        <taxon>Eukaryota</taxon>
        <taxon>Sar</taxon>
        <taxon>Stramenopiles</taxon>
        <taxon>Ochrophyta</taxon>
        <taxon>Bolidophyceae</taxon>
        <taxon>Parmales</taxon>
        <taxon>Triparmaceae</taxon>
        <taxon>Triparma</taxon>
    </lineage>
</organism>
<dbReference type="OrthoDB" id="77911at2759"/>
<dbReference type="Proteomes" id="UP001165085">
    <property type="component" value="Unassembled WGS sequence"/>
</dbReference>
<dbReference type="PANTHER" id="PTHR10516">
    <property type="entry name" value="PEPTIDYL-PROLYL CIS-TRANS ISOMERASE"/>
    <property type="match status" value="1"/>
</dbReference>
<dbReference type="InterPro" id="IPR001179">
    <property type="entry name" value="PPIase_FKBP_dom"/>
</dbReference>
<keyword evidence="3 5" id="KW-0697">Rotamase</keyword>
<evidence type="ECO:0000256" key="5">
    <source>
        <dbReference type="PROSITE-ProRule" id="PRU00277"/>
    </source>
</evidence>
<proteinExistence type="predicted"/>
<evidence type="ECO:0000313" key="8">
    <source>
        <dbReference type="EMBL" id="GMH83413.1"/>
    </source>
</evidence>
<feature type="domain" description="PPIase FKBP-type" evidence="7">
    <location>
        <begin position="89"/>
        <end position="181"/>
    </location>
</feature>
<dbReference type="EC" id="5.2.1.8" evidence="2 5"/>
<evidence type="ECO:0000259" key="7">
    <source>
        <dbReference type="PROSITE" id="PS50059"/>
    </source>
</evidence>
<name>A0A9W7EN83_9STRA</name>
<evidence type="ECO:0000256" key="6">
    <source>
        <dbReference type="SAM" id="SignalP"/>
    </source>
</evidence>
<sequence>MLRTVLLHALGLLLFTTVALSFHPALTSFRPQTSLSSSRRTFLQTSLKTLPVLALSPLLPSPSLAADVDRVKVTKTKTAPAGSPAPSIGELAAIRFKANFGETVIDNIYDTPEPFYTRVGSGGLIRGVELILPQMSIGDRWVLTIPSDLAFGDKGRPASAGKPRIPAGAEIVFDVEMVGLPGKEPELIDLIGDV</sequence>
<dbReference type="GO" id="GO:0003755">
    <property type="term" value="F:peptidyl-prolyl cis-trans isomerase activity"/>
    <property type="evidence" value="ECO:0007669"/>
    <property type="project" value="UniProtKB-KW"/>
</dbReference>
<evidence type="ECO:0000256" key="3">
    <source>
        <dbReference type="ARBA" id="ARBA00023110"/>
    </source>
</evidence>
<dbReference type="Gene3D" id="3.10.50.40">
    <property type="match status" value="1"/>
</dbReference>
<dbReference type="Pfam" id="PF00254">
    <property type="entry name" value="FKBP_C"/>
    <property type="match status" value="1"/>
</dbReference>
<comment type="catalytic activity">
    <reaction evidence="1 5">
        <text>[protein]-peptidylproline (omega=180) = [protein]-peptidylproline (omega=0)</text>
        <dbReference type="Rhea" id="RHEA:16237"/>
        <dbReference type="Rhea" id="RHEA-COMP:10747"/>
        <dbReference type="Rhea" id="RHEA-COMP:10748"/>
        <dbReference type="ChEBI" id="CHEBI:83833"/>
        <dbReference type="ChEBI" id="CHEBI:83834"/>
        <dbReference type="EC" id="5.2.1.8"/>
    </reaction>
</comment>
<gene>
    <name evidence="8" type="ORF">TrST_g429</name>
</gene>
<feature type="chain" id="PRO_5040730837" description="peptidylprolyl isomerase" evidence="6">
    <location>
        <begin position="22"/>
        <end position="194"/>
    </location>
</feature>
<evidence type="ECO:0000313" key="9">
    <source>
        <dbReference type="Proteomes" id="UP001165085"/>
    </source>
</evidence>
<comment type="caution">
    <text evidence="8">The sequence shown here is derived from an EMBL/GenBank/DDBJ whole genome shotgun (WGS) entry which is preliminary data.</text>
</comment>
<dbReference type="AlphaFoldDB" id="A0A9W7EN83"/>